<dbReference type="SMART" id="SM00320">
    <property type="entry name" value="WD40"/>
    <property type="match status" value="6"/>
</dbReference>
<evidence type="ECO:0000256" key="5">
    <source>
        <dbReference type="ARBA" id="ARBA00023004"/>
    </source>
</evidence>
<dbReference type="Gene3D" id="1.10.760.10">
    <property type="entry name" value="Cytochrome c-like domain"/>
    <property type="match status" value="1"/>
</dbReference>
<dbReference type="SUPFAM" id="SSF46626">
    <property type="entry name" value="Cytochrome c"/>
    <property type="match status" value="1"/>
</dbReference>
<keyword evidence="11" id="KW-1185">Reference proteome</keyword>
<dbReference type="PRINTS" id="PR00604">
    <property type="entry name" value="CYTCHRMECIAB"/>
</dbReference>
<evidence type="ECO:0000256" key="4">
    <source>
        <dbReference type="ARBA" id="ARBA00022982"/>
    </source>
</evidence>
<reference evidence="10 11" key="1">
    <citation type="journal article" date="2016" name="Microbes Environ.">
        <title>Phylogenetically diverse aerobic anoxygenic phototrophic bacteria isolated from epilithic biofilms in Tama river, Japan.</title>
        <authorList>
            <person name="Hirose S."/>
            <person name="Matsuura K."/>
            <person name="Haruta S."/>
        </authorList>
    </citation>
    <scope>NUCLEOTIDE SEQUENCE [LARGE SCALE GENOMIC DNA]</scope>
    <source>
        <strain evidence="10 11">S08</strain>
    </source>
</reference>
<dbReference type="PANTHER" id="PTHR19879:SF9">
    <property type="entry name" value="TRANSCRIPTION INITIATION FACTOR TFIID SUBUNIT 5"/>
    <property type="match status" value="1"/>
</dbReference>
<dbReference type="InterPro" id="IPR015943">
    <property type="entry name" value="WD40/YVTN_repeat-like_dom_sf"/>
</dbReference>
<dbReference type="EMBL" id="AP025637">
    <property type="protein sequence ID" value="BDG73783.1"/>
    <property type="molecule type" value="Genomic_DNA"/>
</dbReference>
<keyword evidence="6" id="KW-0853">WD repeat</keyword>
<proteinExistence type="predicted"/>
<dbReference type="PANTHER" id="PTHR19879">
    <property type="entry name" value="TRANSCRIPTION INITIATION FACTOR TFIID"/>
    <property type="match status" value="1"/>
</dbReference>
<dbReference type="SUPFAM" id="SSF50978">
    <property type="entry name" value="WD40 repeat-like"/>
    <property type="match status" value="1"/>
</dbReference>
<evidence type="ECO:0000256" key="7">
    <source>
        <dbReference type="PROSITE-ProRule" id="PRU00433"/>
    </source>
</evidence>
<evidence type="ECO:0000313" key="11">
    <source>
        <dbReference type="Proteomes" id="UP000831327"/>
    </source>
</evidence>
<keyword evidence="3 7" id="KW-0479">Metal-binding</keyword>
<dbReference type="PROSITE" id="PS51007">
    <property type="entry name" value="CYTC"/>
    <property type="match status" value="1"/>
</dbReference>
<evidence type="ECO:0000256" key="6">
    <source>
        <dbReference type="PROSITE-ProRule" id="PRU00221"/>
    </source>
</evidence>
<dbReference type="Proteomes" id="UP000831327">
    <property type="component" value="Chromosome"/>
</dbReference>
<sequence length="423" mass="42838">MLRRALSLALLALGVLPAPPAAAQDQGAVHGGPVRALAAAPGALASAGFDQSVIFWNLADGRARAVVRWHAGAVNALAALPGGGIASGGEDGRIAIWPADPRGGTPLRVLEGHDAPVAGLAFGEGVLASAAWDGTVRLWQDGAAPRVLEGHRGNVNAVVFRADGVAVSAGFDGTLRAWRADGTADVLAEFGLPRNALAALADGGLAVGGVDGAVHVVAAGGAVREVFSGARPIVALAANASGTLLAAAGLGGSVAVIGLPEGRLLHTLDGPGTPVWSAVFDADGRTLWTGGADRRVRRWDALAGRALGPIGEAGEAAPREGLDAHGARVFRACSACHALTAEGGNMAGPHLHGLFGRRMGAVAGYSYSERLARGDITWTRESVADLFTRGPDVVTPGTKMPVQRVDNAEDLAALLRFLEQATR</sequence>
<dbReference type="InterPro" id="IPR036909">
    <property type="entry name" value="Cyt_c-like_dom_sf"/>
</dbReference>
<dbReference type="InterPro" id="IPR001680">
    <property type="entry name" value="WD40_rpt"/>
</dbReference>
<keyword evidence="2 7" id="KW-0349">Heme</keyword>
<keyword evidence="8" id="KW-0732">Signal</keyword>
<feature type="domain" description="Cytochrome c" evidence="9">
    <location>
        <begin position="321"/>
        <end position="422"/>
    </location>
</feature>
<feature type="repeat" description="WD" evidence="6">
    <location>
        <begin position="148"/>
        <end position="178"/>
    </location>
</feature>
<feature type="chain" id="PRO_5046768637" description="Cytochrome c domain-containing protein" evidence="8">
    <location>
        <begin position="24"/>
        <end position="423"/>
    </location>
</feature>
<feature type="repeat" description="WD" evidence="6">
    <location>
        <begin position="110"/>
        <end position="140"/>
    </location>
</feature>
<keyword evidence="4" id="KW-0249">Electron transport</keyword>
<evidence type="ECO:0000256" key="2">
    <source>
        <dbReference type="ARBA" id="ARBA00022617"/>
    </source>
</evidence>
<gene>
    <name evidence="10" type="ORF">Rmf_37120</name>
</gene>
<dbReference type="PROSITE" id="PS50294">
    <property type="entry name" value="WD_REPEATS_REGION"/>
    <property type="match status" value="2"/>
</dbReference>
<feature type="repeat" description="WD" evidence="6">
    <location>
        <begin position="268"/>
        <end position="300"/>
    </location>
</feature>
<name>A0ABM8HZJ7_9PROT</name>
<dbReference type="Pfam" id="PF00400">
    <property type="entry name" value="WD40"/>
    <property type="match status" value="4"/>
</dbReference>
<dbReference type="InterPro" id="IPR009056">
    <property type="entry name" value="Cyt_c-like_dom"/>
</dbReference>
<dbReference type="Pfam" id="PF00034">
    <property type="entry name" value="Cytochrom_C"/>
    <property type="match status" value="1"/>
</dbReference>
<accession>A0ABM8HZJ7</accession>
<dbReference type="InterPro" id="IPR002327">
    <property type="entry name" value="Cyt_c_1A/1B"/>
</dbReference>
<protein>
    <recommendedName>
        <fullName evidence="9">Cytochrome c domain-containing protein</fullName>
    </recommendedName>
</protein>
<evidence type="ECO:0000256" key="1">
    <source>
        <dbReference type="ARBA" id="ARBA00022448"/>
    </source>
</evidence>
<dbReference type="PROSITE" id="PS50082">
    <property type="entry name" value="WD_REPEATS_2"/>
    <property type="match status" value="3"/>
</dbReference>
<keyword evidence="1" id="KW-0813">Transport</keyword>
<evidence type="ECO:0000256" key="8">
    <source>
        <dbReference type="SAM" id="SignalP"/>
    </source>
</evidence>
<organism evidence="10 11">
    <name type="scientific">Roseomonas fluvialis</name>
    <dbReference type="NCBI Taxonomy" id="1750527"/>
    <lineage>
        <taxon>Bacteria</taxon>
        <taxon>Pseudomonadati</taxon>
        <taxon>Pseudomonadota</taxon>
        <taxon>Alphaproteobacteria</taxon>
        <taxon>Acetobacterales</taxon>
        <taxon>Roseomonadaceae</taxon>
        <taxon>Roseomonas</taxon>
    </lineage>
</organism>
<feature type="signal peptide" evidence="8">
    <location>
        <begin position="1"/>
        <end position="23"/>
    </location>
</feature>
<dbReference type="RefSeq" id="WP_244407992.1">
    <property type="nucleotide sequence ID" value="NZ_AP025637.1"/>
</dbReference>
<dbReference type="Gene3D" id="2.130.10.10">
    <property type="entry name" value="YVTN repeat-like/Quinoprotein amine dehydrogenase"/>
    <property type="match status" value="2"/>
</dbReference>
<evidence type="ECO:0000313" key="10">
    <source>
        <dbReference type="EMBL" id="BDG73783.1"/>
    </source>
</evidence>
<keyword evidence="5 7" id="KW-0408">Iron</keyword>
<evidence type="ECO:0000256" key="3">
    <source>
        <dbReference type="ARBA" id="ARBA00022723"/>
    </source>
</evidence>
<evidence type="ECO:0000259" key="9">
    <source>
        <dbReference type="PROSITE" id="PS51007"/>
    </source>
</evidence>
<dbReference type="InterPro" id="IPR036322">
    <property type="entry name" value="WD40_repeat_dom_sf"/>
</dbReference>